<proteinExistence type="predicted"/>
<dbReference type="RefSeq" id="WP_257154580.1">
    <property type="nucleotide sequence ID" value="NZ_JARAOX010000191.1"/>
</dbReference>
<dbReference type="AlphaFoldDB" id="A0ABD4WUM8"/>
<evidence type="ECO:0000313" key="2">
    <source>
        <dbReference type="Proteomes" id="UP001213771"/>
    </source>
</evidence>
<dbReference type="Gene3D" id="2.40.30.80">
    <property type="entry name" value="YkvR-like"/>
    <property type="match status" value="1"/>
</dbReference>
<accession>A0ABD4WUM8</accession>
<gene>
    <name evidence="1" type="ORF">PVE99_16185</name>
</gene>
<organism evidence="1 2">
    <name type="scientific">Priestia megaterium</name>
    <name type="common">Bacillus megaterium</name>
    <dbReference type="NCBI Taxonomy" id="1404"/>
    <lineage>
        <taxon>Bacteria</taxon>
        <taxon>Bacillati</taxon>
        <taxon>Bacillota</taxon>
        <taxon>Bacilli</taxon>
        <taxon>Bacillales</taxon>
        <taxon>Bacillaceae</taxon>
        <taxon>Priestia</taxon>
    </lineage>
</organism>
<name>A0ABD4WUM8_PRIMG</name>
<dbReference type="EMBL" id="JARAOX010000191">
    <property type="protein sequence ID" value="MDD9783910.1"/>
    <property type="molecule type" value="Genomic_DNA"/>
</dbReference>
<sequence>MVELKRLIINNVEFNVENFEEKTITHSTTGEQLKKIGFAFSVTGKKDYNLYDLFFESPHFELTIVDTNEKLKMKNISHSTFYQAAEISDDTKVVFRIKLQQEPAKEKELTKDQKLMVNAVNEAVLSRVRFKALEEILEEKGLIKGDELFDKIEKVAKRDFDTLKKELLYGKEEINT</sequence>
<dbReference type="Proteomes" id="UP001213771">
    <property type="component" value="Unassembled WGS sequence"/>
</dbReference>
<evidence type="ECO:0000313" key="1">
    <source>
        <dbReference type="EMBL" id="MDD9783910.1"/>
    </source>
</evidence>
<comment type="caution">
    <text evidence="1">The sequence shown here is derived from an EMBL/GenBank/DDBJ whole genome shotgun (WGS) entry which is preliminary data.</text>
</comment>
<reference evidence="1 2" key="1">
    <citation type="submission" date="2023-02" db="EMBL/GenBank/DDBJ databases">
        <authorList>
            <person name="Olszewska D."/>
        </authorList>
    </citation>
    <scope>NUCLEOTIDE SEQUENCE [LARGE SCALE GENOMIC DNA]</scope>
    <source>
        <strain evidence="1 2">FDU301</strain>
    </source>
</reference>
<dbReference type="InterPro" id="IPR023105">
    <property type="entry name" value="YkvR-like_sf"/>
</dbReference>
<evidence type="ECO:0008006" key="3">
    <source>
        <dbReference type="Google" id="ProtNLM"/>
    </source>
</evidence>
<protein>
    <recommendedName>
        <fullName evidence="3">Phage protein</fullName>
    </recommendedName>
</protein>